<keyword evidence="3" id="KW-1185">Reference proteome</keyword>
<proteinExistence type="predicted"/>
<gene>
    <name evidence="2" type="ORF">K7432_000715</name>
</gene>
<keyword evidence="1" id="KW-0472">Membrane</keyword>
<feature type="transmembrane region" description="Helical" evidence="1">
    <location>
        <begin position="218"/>
        <end position="241"/>
    </location>
</feature>
<accession>A0ABR2X461</accession>
<feature type="transmembrane region" description="Helical" evidence="1">
    <location>
        <begin position="173"/>
        <end position="198"/>
    </location>
</feature>
<dbReference type="EMBL" id="JASJQH010000013">
    <property type="protein sequence ID" value="KAK9768574.1"/>
    <property type="molecule type" value="Genomic_DNA"/>
</dbReference>
<feature type="transmembrane region" description="Helical" evidence="1">
    <location>
        <begin position="112"/>
        <end position="134"/>
    </location>
</feature>
<dbReference type="Proteomes" id="UP001479436">
    <property type="component" value="Unassembled WGS sequence"/>
</dbReference>
<feature type="transmembrane region" description="Helical" evidence="1">
    <location>
        <begin position="146"/>
        <end position="166"/>
    </location>
</feature>
<sequence>MSKLYLGENPYNARTNFELEFLVTSHFVSPKALILIRGIGLVYSLLVFALNLVIHRSNLISFLCQFPTLSYIGSILYFSLSVYYSIIYNLAEDYYLFQSYVSRNPAIRHIIWILYATVAVYQSLLPPMCWAMWINNGVVFNDSMDMWIQLSLNGVNFFFICLEMILSRWRLQIIHLLAVLVIIPLNFLLTWVVFLIIGKNRPTLLDVYPNNMLPTSDKHIWATVLVSLVITMVTFMVIYIAHKLRDMIGETVTSKSLKRRSDLELIEEGSHSEITAPPASGLQYFMFT</sequence>
<comment type="caution">
    <text evidence="2">The sequence shown here is derived from an EMBL/GenBank/DDBJ whole genome shotgun (WGS) entry which is preliminary data.</text>
</comment>
<evidence type="ECO:0000256" key="1">
    <source>
        <dbReference type="SAM" id="Phobius"/>
    </source>
</evidence>
<reference evidence="2 3" key="1">
    <citation type="submission" date="2023-04" db="EMBL/GenBank/DDBJ databases">
        <title>Genome of Basidiobolus ranarum AG-B5.</title>
        <authorList>
            <person name="Stajich J.E."/>
            <person name="Carter-House D."/>
            <person name="Gryganskyi A."/>
        </authorList>
    </citation>
    <scope>NUCLEOTIDE SEQUENCE [LARGE SCALE GENOMIC DNA]</scope>
    <source>
        <strain evidence="2 3">AG-B5</strain>
    </source>
</reference>
<feature type="transmembrane region" description="Helical" evidence="1">
    <location>
        <begin position="34"/>
        <end position="54"/>
    </location>
</feature>
<protein>
    <submittedName>
        <fullName evidence="2">Uncharacterized protein</fullName>
    </submittedName>
</protein>
<evidence type="ECO:0000313" key="3">
    <source>
        <dbReference type="Proteomes" id="UP001479436"/>
    </source>
</evidence>
<feature type="transmembrane region" description="Helical" evidence="1">
    <location>
        <begin position="69"/>
        <end position="91"/>
    </location>
</feature>
<evidence type="ECO:0000313" key="2">
    <source>
        <dbReference type="EMBL" id="KAK9768574.1"/>
    </source>
</evidence>
<organism evidence="2 3">
    <name type="scientific">Basidiobolus ranarum</name>
    <dbReference type="NCBI Taxonomy" id="34480"/>
    <lineage>
        <taxon>Eukaryota</taxon>
        <taxon>Fungi</taxon>
        <taxon>Fungi incertae sedis</taxon>
        <taxon>Zoopagomycota</taxon>
        <taxon>Entomophthoromycotina</taxon>
        <taxon>Basidiobolomycetes</taxon>
        <taxon>Basidiobolales</taxon>
        <taxon>Basidiobolaceae</taxon>
        <taxon>Basidiobolus</taxon>
    </lineage>
</organism>
<name>A0ABR2X461_9FUNG</name>
<keyword evidence="1" id="KW-1133">Transmembrane helix</keyword>
<keyword evidence="1" id="KW-0812">Transmembrane</keyword>